<accession>A0ABU4ZXD0</accession>
<dbReference type="Proteomes" id="UP001285154">
    <property type="component" value="Unassembled WGS sequence"/>
</dbReference>
<evidence type="ECO:0000256" key="1">
    <source>
        <dbReference type="SAM" id="Coils"/>
    </source>
</evidence>
<feature type="coiled-coil region" evidence="1">
    <location>
        <begin position="354"/>
        <end position="388"/>
    </location>
</feature>
<feature type="coiled-coil region" evidence="1">
    <location>
        <begin position="247"/>
        <end position="281"/>
    </location>
</feature>
<protein>
    <recommendedName>
        <fullName evidence="4">Rad50/SbcC-type AAA domain-containing protein</fullName>
    </recommendedName>
</protein>
<dbReference type="Gene3D" id="1.20.58.60">
    <property type="match status" value="1"/>
</dbReference>
<dbReference type="RefSeq" id="WP_320245433.1">
    <property type="nucleotide sequence ID" value="NZ_JAVIIQ010000001.1"/>
</dbReference>
<keyword evidence="3" id="KW-1185">Reference proteome</keyword>
<sequence>MADRSPLMQLEHLTYTGSGLATVGIAFNDDLTILWGGSNTGKTYTVATLNFMFGGETPETPPEGDKYESALLGISFADGTSVTLRRALRGGDIEVFDGLAPDGILDGRESQVLGPIHGKGGKSKDGSLSEFLLAKVGLGTIKIASTQAAMLDTFSFRFFMPYVMVTEDRMLSGKTPTEINPKSSDTLNRNAFRFLLTGRDDSAIAKVPDKKTLDAGKTGKLQLLDEMIADLDRELGTRNVPELVAQRDRLQSHLETIGEDLADAQERIDELSVLRREALNAQGEVEAHAAQLRAMRQRFFDLKSTYETDIRRLEAIEEGGFLLQRFEDHPCPLCGALPGHQHKPHPLGDVDLQLTAARAEIAKIRRDMNDLEVTLASLTAEAEGLENRGHTLGAEARGHFEEIQRLRPRETNPRTGYTGDVTLFEEIDRVIALSVRRSDLDAKRAAIAAIKHGKQKAAGLTIGIDGPTGHKFAQTVQQVLDVWGYPGLEAVTWNDKTYDIAINGKPRGRNGKGVKALLHSAFSVAYAVYCKGEGLPHPGFLVLDSPLLTYREELDDEPLTDDERAIAATSLDERFYKHLASVSSFCQIYIIENKTPPKEFMPRTIVFSKAGRRGLFPVSGT</sequence>
<evidence type="ECO:0000313" key="3">
    <source>
        <dbReference type="Proteomes" id="UP001285154"/>
    </source>
</evidence>
<dbReference type="EMBL" id="JAVIIQ010000001">
    <property type="protein sequence ID" value="MDX8530076.1"/>
    <property type="molecule type" value="Genomic_DNA"/>
</dbReference>
<gene>
    <name evidence="2" type="ORF">RFM42_03750</name>
</gene>
<comment type="caution">
    <text evidence="2">The sequence shown here is derived from an EMBL/GenBank/DDBJ whole genome shotgun (WGS) entry which is preliminary data.</text>
</comment>
<proteinExistence type="predicted"/>
<keyword evidence="1" id="KW-0175">Coiled coil</keyword>
<reference evidence="2 3" key="1">
    <citation type="submission" date="2023-08" db="EMBL/GenBank/DDBJ databases">
        <title>Implementing the SeqCode for naming new Mesorhizobium species isolated from Vachellia karroo root nodules.</title>
        <authorList>
            <person name="Van Lill M."/>
        </authorList>
    </citation>
    <scope>NUCLEOTIDE SEQUENCE [LARGE SCALE GENOMIC DNA]</scope>
    <source>
        <strain evidence="2 3">VK25D</strain>
    </source>
</reference>
<organism evidence="2 3">
    <name type="scientific">Mesorhizobium vachelliae</name>
    <dbReference type="NCBI Taxonomy" id="3072309"/>
    <lineage>
        <taxon>Bacteria</taxon>
        <taxon>Pseudomonadati</taxon>
        <taxon>Pseudomonadota</taxon>
        <taxon>Alphaproteobacteria</taxon>
        <taxon>Hyphomicrobiales</taxon>
        <taxon>Phyllobacteriaceae</taxon>
        <taxon>Mesorhizobium</taxon>
    </lineage>
</organism>
<name>A0ABU4ZXD0_9HYPH</name>
<evidence type="ECO:0000313" key="2">
    <source>
        <dbReference type="EMBL" id="MDX8530076.1"/>
    </source>
</evidence>
<evidence type="ECO:0008006" key="4">
    <source>
        <dbReference type="Google" id="ProtNLM"/>
    </source>
</evidence>
<dbReference type="SUPFAM" id="SSF75712">
    <property type="entry name" value="Rad50 coiled-coil Zn hook"/>
    <property type="match status" value="1"/>
</dbReference>